<dbReference type="RefSeq" id="XP_033363011.1">
    <property type="nucleotide sequence ID" value="XM_033507120.1"/>
</dbReference>
<protein>
    <submittedName>
        <fullName evidence="2 3">Uncharacterized protein LOC117241145 isoform X2</fullName>
    </submittedName>
</protein>
<proteinExistence type="predicted"/>
<dbReference type="GeneID" id="117241145"/>
<evidence type="ECO:0000313" key="3">
    <source>
        <dbReference type="RefSeq" id="XP_033363012.1"/>
    </source>
</evidence>
<dbReference type="RefSeq" id="XP_033363012.1">
    <property type="nucleotide sequence ID" value="XM_033507121.1"/>
</dbReference>
<sequence>MFYEYGPITCLRTYTSFYDEQVFARFLLSVIFDKQHYAIHHCTTLPLEIVLVVYFDDSCNLIKCTVRGIPFTSILTFRVWILTIVLGLSKCDNMPRCFIYFIFRCI</sequence>
<organism evidence="1 2">
    <name type="scientific">Bombus vosnesenskii</name>
    <dbReference type="NCBI Taxonomy" id="207650"/>
    <lineage>
        <taxon>Eukaryota</taxon>
        <taxon>Metazoa</taxon>
        <taxon>Ecdysozoa</taxon>
        <taxon>Arthropoda</taxon>
        <taxon>Hexapoda</taxon>
        <taxon>Insecta</taxon>
        <taxon>Pterygota</taxon>
        <taxon>Neoptera</taxon>
        <taxon>Endopterygota</taxon>
        <taxon>Hymenoptera</taxon>
        <taxon>Apocrita</taxon>
        <taxon>Aculeata</taxon>
        <taxon>Apoidea</taxon>
        <taxon>Anthophila</taxon>
        <taxon>Apidae</taxon>
        <taxon>Bombus</taxon>
        <taxon>Pyrobombus</taxon>
    </lineage>
</organism>
<accession>A0A6J3LEA4</accession>
<name>A0A6J3LEA4_9HYME</name>
<evidence type="ECO:0000313" key="1">
    <source>
        <dbReference type="Proteomes" id="UP000504631"/>
    </source>
</evidence>
<dbReference type="AlphaFoldDB" id="A0A6J3LEA4"/>
<gene>
    <name evidence="2 3" type="primary">LOC117241145</name>
</gene>
<dbReference type="Proteomes" id="UP000504631">
    <property type="component" value="Unplaced"/>
</dbReference>
<keyword evidence="1" id="KW-1185">Reference proteome</keyword>
<reference evidence="2 3" key="1">
    <citation type="submission" date="2025-04" db="UniProtKB">
        <authorList>
            <consortium name="RefSeq"/>
        </authorList>
    </citation>
    <scope>IDENTIFICATION</scope>
    <source>
        <tissue evidence="2 3">Muscle</tissue>
    </source>
</reference>
<evidence type="ECO:0000313" key="2">
    <source>
        <dbReference type="RefSeq" id="XP_033363011.1"/>
    </source>
</evidence>